<dbReference type="GO" id="GO:0003700">
    <property type="term" value="F:DNA-binding transcription factor activity"/>
    <property type="evidence" value="ECO:0007669"/>
    <property type="project" value="TreeGrafter"/>
</dbReference>
<keyword evidence="1" id="KW-0805">Transcription regulation</keyword>
<comment type="caution">
    <text evidence="6">The sequence shown here is derived from an EMBL/GenBank/DDBJ whole genome shotgun (WGS) entry which is preliminary data.</text>
</comment>
<dbReference type="EMBL" id="RJSE01000009">
    <property type="protein sequence ID" value="RNL60432.1"/>
    <property type="molecule type" value="Genomic_DNA"/>
</dbReference>
<evidence type="ECO:0000256" key="2">
    <source>
        <dbReference type="ARBA" id="ARBA00023125"/>
    </source>
</evidence>
<evidence type="ECO:0000256" key="1">
    <source>
        <dbReference type="ARBA" id="ARBA00023015"/>
    </source>
</evidence>
<sequence length="221" mass="24202">MDLPQQRRRGRPQRISREQIVSAAVALGTVQDPGDLRMTDVAKALDVGTAALYNHVRDRDELLALVAARILDETEYDDFEPPEGATWQEWITAFARATRAAVVANPQLLQYVRLTSAPTGPRLDRIEHLAAVMVAAGFSTAEVQHCVQHVYTLALGEAWQQALAADGEDPQFAEFGRGVGLRSADLPHLADMVAARPDPDAQFTFALDCLLVGLEQRHPAD</sequence>
<dbReference type="Proteomes" id="UP000267128">
    <property type="component" value="Unassembled WGS sequence"/>
</dbReference>
<dbReference type="SUPFAM" id="SSF46689">
    <property type="entry name" value="Homeodomain-like"/>
    <property type="match status" value="1"/>
</dbReference>
<dbReference type="InterPro" id="IPR009057">
    <property type="entry name" value="Homeodomain-like_sf"/>
</dbReference>
<feature type="domain" description="HTH tetR-type" evidence="5">
    <location>
        <begin position="14"/>
        <end position="74"/>
    </location>
</feature>
<dbReference type="PANTHER" id="PTHR30055">
    <property type="entry name" value="HTH-TYPE TRANSCRIPTIONAL REGULATOR RUTR"/>
    <property type="match status" value="1"/>
</dbReference>
<name>A0A3N0CAC5_9ACTN</name>
<accession>A0A3N0CAC5</accession>
<dbReference type="GO" id="GO:0045892">
    <property type="term" value="P:negative regulation of DNA-templated transcription"/>
    <property type="evidence" value="ECO:0007669"/>
    <property type="project" value="InterPro"/>
</dbReference>
<evidence type="ECO:0000313" key="6">
    <source>
        <dbReference type="EMBL" id="RNL60432.1"/>
    </source>
</evidence>
<dbReference type="GO" id="GO:0000976">
    <property type="term" value="F:transcription cis-regulatory region binding"/>
    <property type="evidence" value="ECO:0007669"/>
    <property type="project" value="TreeGrafter"/>
</dbReference>
<reference evidence="6 7" key="1">
    <citation type="submission" date="2018-11" db="EMBL/GenBank/DDBJ databases">
        <authorList>
            <person name="Li F."/>
        </authorList>
    </citation>
    <scope>NUCLEOTIDE SEQUENCE [LARGE SCALE GENOMIC DNA]</scope>
    <source>
        <strain evidence="6 7">Gsoil 097</strain>
    </source>
</reference>
<dbReference type="AlphaFoldDB" id="A0A3N0CAC5"/>
<proteinExistence type="predicted"/>
<keyword evidence="3" id="KW-0804">Transcription</keyword>
<dbReference type="InterPro" id="IPR001647">
    <property type="entry name" value="HTH_TetR"/>
</dbReference>
<evidence type="ECO:0000256" key="3">
    <source>
        <dbReference type="ARBA" id="ARBA00023163"/>
    </source>
</evidence>
<dbReference type="InterPro" id="IPR036271">
    <property type="entry name" value="Tet_transcr_reg_TetR-rel_C_sf"/>
</dbReference>
<dbReference type="Pfam" id="PF02909">
    <property type="entry name" value="TetR_C_1"/>
    <property type="match status" value="1"/>
</dbReference>
<dbReference type="InterPro" id="IPR050109">
    <property type="entry name" value="HTH-type_TetR-like_transc_reg"/>
</dbReference>
<gene>
    <name evidence="6" type="ORF">EFK50_19040</name>
</gene>
<feature type="DNA-binding region" description="H-T-H motif" evidence="4">
    <location>
        <begin position="37"/>
        <end position="56"/>
    </location>
</feature>
<evidence type="ECO:0000313" key="7">
    <source>
        <dbReference type="Proteomes" id="UP000267128"/>
    </source>
</evidence>
<dbReference type="Gene3D" id="1.10.357.10">
    <property type="entry name" value="Tetracycline Repressor, domain 2"/>
    <property type="match status" value="1"/>
</dbReference>
<dbReference type="RefSeq" id="WP_123229184.1">
    <property type="nucleotide sequence ID" value="NZ_RJSE01000009.1"/>
</dbReference>
<dbReference type="OrthoDB" id="3291296at2"/>
<keyword evidence="2 4" id="KW-0238">DNA-binding</keyword>
<protein>
    <recommendedName>
        <fullName evidence="5">HTH tetR-type domain-containing protein</fullName>
    </recommendedName>
</protein>
<evidence type="ECO:0000256" key="4">
    <source>
        <dbReference type="PROSITE-ProRule" id="PRU00335"/>
    </source>
</evidence>
<evidence type="ECO:0000259" key="5">
    <source>
        <dbReference type="PROSITE" id="PS50977"/>
    </source>
</evidence>
<dbReference type="PROSITE" id="PS50977">
    <property type="entry name" value="HTH_TETR_2"/>
    <property type="match status" value="1"/>
</dbReference>
<dbReference type="Gene3D" id="1.10.10.60">
    <property type="entry name" value="Homeodomain-like"/>
    <property type="match status" value="1"/>
</dbReference>
<organism evidence="6 7">
    <name type="scientific">Nocardioides marmoriginsengisoli</name>
    <dbReference type="NCBI Taxonomy" id="661483"/>
    <lineage>
        <taxon>Bacteria</taxon>
        <taxon>Bacillati</taxon>
        <taxon>Actinomycetota</taxon>
        <taxon>Actinomycetes</taxon>
        <taxon>Propionibacteriales</taxon>
        <taxon>Nocardioidaceae</taxon>
        <taxon>Nocardioides</taxon>
    </lineage>
</organism>
<dbReference type="PANTHER" id="PTHR30055:SF151">
    <property type="entry name" value="TRANSCRIPTIONAL REGULATORY PROTEIN"/>
    <property type="match status" value="1"/>
</dbReference>
<keyword evidence="7" id="KW-1185">Reference proteome</keyword>
<dbReference type="InterPro" id="IPR004111">
    <property type="entry name" value="Repressor_TetR_C"/>
</dbReference>
<dbReference type="SUPFAM" id="SSF48498">
    <property type="entry name" value="Tetracyclin repressor-like, C-terminal domain"/>
    <property type="match status" value="1"/>
</dbReference>